<evidence type="ECO:0000313" key="6">
    <source>
        <dbReference type="EMBL" id="ANF58034.1"/>
    </source>
</evidence>
<evidence type="ECO:0000256" key="4">
    <source>
        <dbReference type="ARBA" id="ARBA00024446"/>
    </source>
</evidence>
<keyword evidence="4 5" id="KW-1283">Bacterial microcompartment</keyword>
<dbReference type="AlphaFoldDB" id="A0A172YFP1"/>
<accession>A0A172YFP1</accession>
<evidence type="ECO:0000313" key="7">
    <source>
        <dbReference type="Proteomes" id="UP000077875"/>
    </source>
</evidence>
<dbReference type="Pfam" id="PF05985">
    <property type="entry name" value="EutC"/>
    <property type="match status" value="1"/>
</dbReference>
<feature type="binding site" evidence="5">
    <location>
        <position position="163"/>
    </location>
    <ligand>
        <name>adenosylcob(III)alamin</name>
        <dbReference type="ChEBI" id="CHEBI:18408"/>
    </ligand>
</feature>
<keyword evidence="1 5" id="KW-0846">Cobalamin</keyword>
<evidence type="ECO:0000256" key="5">
    <source>
        <dbReference type="HAMAP-Rule" id="MF_00601"/>
    </source>
</evidence>
<comment type="function">
    <text evidence="5">Catalyzes the deamination of various vicinal amino-alcohols to oxo compounds. Allows this organism to utilize ethanolamine as the sole source of nitrogen and carbon in the presence of external vitamin B12.</text>
</comment>
<keyword evidence="7" id="KW-1185">Reference proteome</keyword>
<keyword evidence="3 5" id="KW-0170">Cobalt</keyword>
<dbReference type="RefSeq" id="WP_064122941.1">
    <property type="nucleotide sequence ID" value="NZ_CP015243.1"/>
</dbReference>
<evidence type="ECO:0000256" key="2">
    <source>
        <dbReference type="ARBA" id="ARBA00023239"/>
    </source>
</evidence>
<dbReference type="InterPro" id="IPR042251">
    <property type="entry name" value="EutC_C"/>
</dbReference>
<comment type="similarity">
    <text evidence="5">Belongs to the EutC family.</text>
</comment>
<comment type="cofactor">
    <cofactor evidence="5">
        <name>adenosylcob(III)alamin</name>
        <dbReference type="ChEBI" id="CHEBI:18408"/>
    </cofactor>
    <text evidence="5">Binds between the large and small subunits.</text>
</comment>
<sequence length="269" mass="28971">MSEPGSEHSSVVIANPWRRLRQHTDARIGLGRAGGSLPTAAQLAFQLDHAQARDAVHLALDTERMIEGLAKRFPLALRLHSVARDRSEYLRRPDYGRRLDAESEAQLAALDRAPCDLSICVVDGLSARAIHEHALAFLDVALPKLEHLGLRAGPAALIEQGRVAVGDPVGAALRARMSVVLVGERPGLSSPDSLGVYFTWDPRPGRRDSERNCISNIRPRGQSFEAAAQLLAYLAREACALGASGITLKDDSVADSELGDGHQGNFLLS</sequence>
<dbReference type="EMBL" id="CP015243">
    <property type="protein sequence ID" value="ANF58034.1"/>
    <property type="molecule type" value="Genomic_DNA"/>
</dbReference>
<dbReference type="STRING" id="376489.A5892_11630"/>
<dbReference type="GO" id="GO:0031471">
    <property type="term" value="C:ethanolamine degradation polyhedral organelle"/>
    <property type="evidence" value="ECO:0007669"/>
    <property type="project" value="UniProtKB-UniRule"/>
</dbReference>
<dbReference type="UniPathway" id="UPA00560"/>
<feature type="binding site" evidence="5">
    <location>
        <position position="213"/>
    </location>
    <ligand>
        <name>adenosylcob(III)alamin</name>
        <dbReference type="ChEBI" id="CHEBI:18408"/>
    </ligand>
</feature>
<organism evidence="6 7">
    <name type="scientific">Halotalea alkalilenta</name>
    <dbReference type="NCBI Taxonomy" id="376489"/>
    <lineage>
        <taxon>Bacteria</taxon>
        <taxon>Pseudomonadati</taxon>
        <taxon>Pseudomonadota</taxon>
        <taxon>Gammaproteobacteria</taxon>
        <taxon>Oceanospirillales</taxon>
        <taxon>Halomonadaceae</taxon>
        <taxon>Halotalea</taxon>
    </lineage>
</organism>
<dbReference type="GO" id="GO:0046336">
    <property type="term" value="P:ethanolamine catabolic process"/>
    <property type="evidence" value="ECO:0007669"/>
    <property type="project" value="UniProtKB-UniRule"/>
</dbReference>
<dbReference type="Gene3D" id="1.10.30.40">
    <property type="entry name" value="Ethanolamine ammonia-lyase light chain (EutC), N-terminal domain"/>
    <property type="match status" value="1"/>
</dbReference>
<dbReference type="HAMAP" id="MF_00601">
    <property type="entry name" value="EutC"/>
    <property type="match status" value="1"/>
</dbReference>
<dbReference type="EC" id="4.3.1.7" evidence="5"/>
<dbReference type="NCBIfam" id="NF003971">
    <property type="entry name" value="PRK05465.1"/>
    <property type="match status" value="1"/>
</dbReference>
<protein>
    <recommendedName>
        <fullName evidence="5">Ethanolamine ammonia-lyase small subunit</fullName>
        <shortName evidence="5">EAL small subunit</shortName>
        <ecNumber evidence="5">4.3.1.7</ecNumber>
    </recommendedName>
</protein>
<feature type="binding site" evidence="5">
    <location>
        <position position="184"/>
    </location>
    <ligand>
        <name>adenosylcob(III)alamin</name>
        <dbReference type="ChEBI" id="CHEBI:18408"/>
    </ligand>
</feature>
<reference evidence="6 7" key="1">
    <citation type="submission" date="2016-04" db="EMBL/GenBank/DDBJ databases">
        <title>Complete Genome Sequence of Halotalea alkalilenta IHB B 13600.</title>
        <authorList>
            <person name="Swarnkar M.K."/>
            <person name="Sharma A."/>
            <person name="Kaushal K."/>
            <person name="Soni R."/>
            <person name="Rana S."/>
            <person name="Singh A.K."/>
            <person name="Gulati A."/>
        </authorList>
    </citation>
    <scope>NUCLEOTIDE SEQUENCE [LARGE SCALE GENOMIC DNA]</scope>
    <source>
        <strain evidence="6 7">IHB B 13600</strain>
    </source>
</reference>
<dbReference type="GO" id="GO:0006520">
    <property type="term" value="P:amino acid metabolic process"/>
    <property type="evidence" value="ECO:0007669"/>
    <property type="project" value="InterPro"/>
</dbReference>
<comment type="catalytic activity">
    <reaction evidence="5">
        <text>ethanolamine = acetaldehyde + NH4(+)</text>
        <dbReference type="Rhea" id="RHEA:15313"/>
        <dbReference type="ChEBI" id="CHEBI:15343"/>
        <dbReference type="ChEBI" id="CHEBI:28938"/>
        <dbReference type="ChEBI" id="CHEBI:57603"/>
        <dbReference type="EC" id="4.3.1.7"/>
    </reaction>
</comment>
<evidence type="ECO:0000256" key="3">
    <source>
        <dbReference type="ARBA" id="ARBA00023285"/>
    </source>
</evidence>
<comment type="subunit">
    <text evidence="5">The basic unit is a heterodimer which dimerizes to form tetramers. The heterotetramers trimerize; 6 large subunits form a core ring with 6 small subunits projecting outwards.</text>
</comment>
<dbReference type="GO" id="GO:0008851">
    <property type="term" value="F:ethanolamine ammonia-lyase activity"/>
    <property type="evidence" value="ECO:0007669"/>
    <property type="project" value="UniProtKB-UniRule"/>
</dbReference>
<gene>
    <name evidence="5" type="primary">eutC</name>
    <name evidence="6" type="ORF">A5892_11630</name>
</gene>
<proteinExistence type="inferred from homology"/>
<dbReference type="Gene3D" id="3.40.50.11240">
    <property type="entry name" value="Ethanolamine ammonia-lyase light chain (EutC)"/>
    <property type="match status" value="1"/>
</dbReference>
<dbReference type="KEGG" id="haa:A5892_11630"/>
<dbReference type="GO" id="GO:0009350">
    <property type="term" value="C:ethanolamine ammonia-lyase complex"/>
    <property type="evidence" value="ECO:0007669"/>
    <property type="project" value="UniProtKB-UniRule"/>
</dbReference>
<dbReference type="PANTHER" id="PTHR39330:SF1">
    <property type="entry name" value="ETHANOLAMINE AMMONIA-LYASE SMALL SUBUNIT"/>
    <property type="match status" value="1"/>
</dbReference>
<name>A0A172YFP1_9GAMM</name>
<dbReference type="PIRSF" id="PIRSF018982">
    <property type="entry name" value="EutC"/>
    <property type="match status" value="1"/>
</dbReference>
<dbReference type="Proteomes" id="UP000077875">
    <property type="component" value="Chromosome"/>
</dbReference>
<keyword evidence="2 5" id="KW-0456">Lyase</keyword>
<comment type="subcellular location">
    <subcellularLocation>
        <location evidence="5">Bacterial microcompartment</location>
    </subcellularLocation>
</comment>
<dbReference type="InterPro" id="IPR042255">
    <property type="entry name" value="EutC_N"/>
</dbReference>
<evidence type="ECO:0000256" key="1">
    <source>
        <dbReference type="ARBA" id="ARBA00022628"/>
    </source>
</evidence>
<comment type="pathway">
    <text evidence="5">Amine and polyamine degradation; ethanolamine degradation.</text>
</comment>
<dbReference type="InterPro" id="IPR009246">
    <property type="entry name" value="EutC"/>
</dbReference>
<dbReference type="GO" id="GO:0031419">
    <property type="term" value="F:cobalamin binding"/>
    <property type="evidence" value="ECO:0007669"/>
    <property type="project" value="UniProtKB-UniRule"/>
</dbReference>
<dbReference type="PANTHER" id="PTHR39330">
    <property type="entry name" value="ETHANOLAMINE AMMONIA-LYASE LIGHT CHAIN"/>
    <property type="match status" value="1"/>
</dbReference>